<accession>A0A7M2GIG6</accession>
<dbReference type="AlphaFoldDB" id="A0A7M2GIG6"/>
<sequence>MIDAELAHFLSPTRLTNDRWSPLVQTLRRFANITGTEAKSHIALLLQEGRLIARARHILRGDQSNWSTSQLSTSLSKPMNAGGSNDSHRSFVLDASFWIASISLLNDLQFWRVEENRILLTLGARQAHFRTRPAAEHGDSLFQPGEDFDVDNPWSNPSFRQKHFMSPEERAWCRHVTDFDCADILEIDIREAEAAAILEILLNQRSSNEIKVKKQDKIRSNVTTKPAWCAELCLLSFRKETRIINNPYELAQYVNSSLEHKGKTSIIDQDILHLCNDCISLLFGLGAHPLNGDMMEGIIKLRGRQISEDARHFISQLFHMITCDEIRSPISALQLMKRVNDELLGRNKTRSNAQAARLACQAVSKHVSFTHG</sequence>
<evidence type="ECO:0000313" key="2">
    <source>
        <dbReference type="Proteomes" id="UP000593663"/>
    </source>
</evidence>
<organism evidence="1 2">
    <name type="scientific">Sphingobium fuliginis (strain ATCC 27551)</name>
    <dbReference type="NCBI Taxonomy" id="336203"/>
    <lineage>
        <taxon>Bacteria</taxon>
        <taxon>Pseudomonadati</taxon>
        <taxon>Pseudomonadota</taxon>
        <taxon>Alphaproteobacteria</taxon>
        <taxon>Sphingomonadales</taxon>
        <taxon>Sphingomonadaceae</taxon>
        <taxon>Sphingobium</taxon>
    </lineage>
</organism>
<evidence type="ECO:0000313" key="1">
    <source>
        <dbReference type="EMBL" id="QOT72205.1"/>
    </source>
</evidence>
<dbReference type="RefSeq" id="WP_193666764.1">
    <property type="nucleotide sequence ID" value="NZ_CP060035.1"/>
</dbReference>
<proteinExistence type="predicted"/>
<name>A0A7M2GIG6_SPHSA</name>
<protein>
    <submittedName>
        <fullName evidence="1">Uncharacterized protein</fullName>
    </submittedName>
</protein>
<reference evidence="2" key="1">
    <citation type="submission" date="2020-08" db="EMBL/GenBank/DDBJ databases">
        <title>Complete genome sequence of Sphingobium barthaii strain KK22, a high-molecular-weight polycyclic aromatic hydrocarbon-degrading soil bacterium.</title>
        <authorList>
            <person name="Mori J.F."/>
            <person name="Kanaly R.A."/>
        </authorList>
    </citation>
    <scope>NUCLEOTIDE SEQUENCE [LARGE SCALE GENOMIC DNA]</scope>
    <source>
        <strain evidence="2">KK22</strain>
    </source>
</reference>
<dbReference type="EMBL" id="CP060035">
    <property type="protein sequence ID" value="QOT72205.1"/>
    <property type="molecule type" value="Genomic_DNA"/>
</dbReference>
<dbReference type="Proteomes" id="UP000593663">
    <property type="component" value="Chromosome 1"/>
</dbReference>
<gene>
    <name evidence="1" type="ORF">H5V43_03285</name>
</gene>
<dbReference type="KEGG" id="sbar:H5V43_03285"/>